<evidence type="ECO:0000259" key="2">
    <source>
        <dbReference type="PROSITE" id="PS51377"/>
    </source>
</evidence>
<reference evidence="3" key="1">
    <citation type="journal article" date="2010" name="Science">
        <title>The genome of the Western clawed frog Xenopus tropicalis.</title>
        <authorList>
            <person name="Hellsten U."/>
            <person name="Harland R.M."/>
            <person name="Gilchrist M.J."/>
            <person name="Hendrix D."/>
            <person name="Jurka J."/>
            <person name="Kapitonov V."/>
            <person name="Ovcharenko I."/>
            <person name="Putnam N.H."/>
            <person name="Shu S."/>
            <person name="Taher L."/>
            <person name="Blitz I.L."/>
            <person name="Blumberg B."/>
            <person name="Dichmann D.S."/>
            <person name="Dubchak I."/>
            <person name="Amaya E."/>
            <person name="Detter J.C."/>
            <person name="Fletcher R."/>
            <person name="Gerhard D.S."/>
            <person name="Goodstein D."/>
            <person name="Graves T."/>
            <person name="Grigoriev I.V."/>
            <person name="Grimwood J."/>
            <person name="Kawashima T."/>
            <person name="Lindquist E."/>
            <person name="Lucas S.M."/>
            <person name="Mead P.E."/>
            <person name="Mitros T."/>
            <person name="Ogino H."/>
            <person name="Ohta Y."/>
            <person name="Poliakov A.V."/>
            <person name="Pollet N."/>
            <person name="Robert J."/>
            <person name="Salamov A."/>
            <person name="Sater A.K."/>
            <person name="Schmutz J."/>
            <person name="Terry A."/>
            <person name="Vize P.D."/>
            <person name="Warren W.C."/>
            <person name="Wells D."/>
            <person name="Wills A."/>
            <person name="Wilson R.K."/>
            <person name="Zimmerman L.B."/>
            <person name="Zorn A.M."/>
            <person name="Grainger R."/>
            <person name="Grammer T."/>
            <person name="Khokha M.K."/>
            <person name="Richardson P.M."/>
            <person name="Rokhsar D.S."/>
        </authorList>
    </citation>
    <scope>NUCLEOTIDE SEQUENCE [LARGE SCALE GENOMIC DNA]</scope>
    <source>
        <strain evidence="3">Nigerian</strain>
    </source>
</reference>
<name>A0A6I8RTH7_XENTR</name>
<accession>A0A6I8RTH7</accession>
<gene>
    <name evidence="3" type="primary">ptpn13</name>
</gene>
<proteinExistence type="predicted"/>
<dbReference type="PANTHER" id="PTHR46900">
    <property type="entry name" value="TYROSINE-PROTEIN PHOSPHATASE NON-RECEPTOR TYPE 13"/>
    <property type="match status" value="1"/>
</dbReference>
<keyword evidence="1" id="KW-0677">Repeat</keyword>
<dbReference type="PANTHER" id="PTHR46900:SF1">
    <property type="entry name" value="TYROSINE-PROTEIN PHOSPHATASE NON-RECEPTOR TYPE 13"/>
    <property type="match status" value="1"/>
</dbReference>
<dbReference type="Xenbase" id="XB-GENE-939886">
    <property type="gene designation" value="ptpn13"/>
</dbReference>
<organism evidence="3">
    <name type="scientific">Xenopus tropicalis</name>
    <name type="common">Western clawed frog</name>
    <name type="synonym">Silurana tropicalis</name>
    <dbReference type="NCBI Taxonomy" id="8364"/>
    <lineage>
        <taxon>Eukaryota</taxon>
        <taxon>Metazoa</taxon>
        <taxon>Chordata</taxon>
        <taxon>Craniata</taxon>
        <taxon>Vertebrata</taxon>
        <taxon>Euteleostomi</taxon>
        <taxon>Amphibia</taxon>
        <taxon>Batrachia</taxon>
        <taxon>Anura</taxon>
        <taxon>Pipoidea</taxon>
        <taxon>Pipidae</taxon>
        <taxon>Xenopodinae</taxon>
        <taxon>Xenopus</taxon>
        <taxon>Silurana</taxon>
    </lineage>
</organism>
<evidence type="ECO:0000313" key="3">
    <source>
        <dbReference type="Ensembl" id="ENSXETP00000086039"/>
    </source>
</evidence>
<dbReference type="Ensembl" id="ENSXETT00000069384">
    <property type="protein sequence ID" value="ENSXETP00000086039"/>
    <property type="gene ID" value="ENSXETG00000012558"/>
</dbReference>
<dbReference type="AlphaFoldDB" id="A0A6I8RTH7"/>
<protein>
    <submittedName>
        <fullName evidence="3">Protein tyrosine phosphatase non-receptor type 13</fullName>
    </submittedName>
</protein>
<evidence type="ECO:0000256" key="1">
    <source>
        <dbReference type="ARBA" id="ARBA00022737"/>
    </source>
</evidence>
<dbReference type="Gene3D" id="1.10.510.10">
    <property type="entry name" value="Transferase(Phosphotransferase) domain 1"/>
    <property type="match status" value="1"/>
</dbReference>
<dbReference type="Bgee" id="ENSXETG00000012558">
    <property type="expression patterns" value="Expressed in mesonephros and 13 other cell types or tissues"/>
</dbReference>
<dbReference type="SMART" id="SM00750">
    <property type="entry name" value="KIND"/>
    <property type="match status" value="1"/>
</dbReference>
<dbReference type="InterPro" id="IPR011019">
    <property type="entry name" value="KIND_dom"/>
</dbReference>
<sequence length="308" mass="34754">MHVSLAEALEVRGGPLEEEELWAVLNQSAESLQELLRRADPAALGFIISPWSLLLLPSGSVSFTDENVSNQDLRVFTAPEVLQTKSLSSLSDIEKMHIYSLGMTLYWGADYEVPETQPIQLGERLNSILLDMCDDQFYTRLSSRTVLDGCSTHIRNSNCAPSYYYIKQLVKLVLGSLSRIDQLGFKTNEPNRSQAIRDRLRGKGLPPDLFFYQSFLSTPMVFFSLPCIFSGHLPRAVYSHNSSCPRCPSLKGEQLLIALMPNLLYHSKPSLTVALANPWGFLHSKIKVRRRTRVISHHLTITLDMRTK</sequence>
<reference evidence="3" key="2">
    <citation type="submission" date="2020-05" db="UniProtKB">
        <authorList>
            <consortium name="Ensembl"/>
        </authorList>
    </citation>
    <scope>IDENTIFICATION</scope>
</reference>
<dbReference type="InterPro" id="IPR052074">
    <property type="entry name" value="NonRcpt_TyrProt_Phosphatase"/>
</dbReference>
<feature type="domain" description="KIND" evidence="2">
    <location>
        <begin position="3"/>
        <end position="187"/>
    </location>
</feature>
<dbReference type="Pfam" id="PF16474">
    <property type="entry name" value="KIND"/>
    <property type="match status" value="1"/>
</dbReference>
<dbReference type="GeneTree" id="ENSGT00940000155133"/>
<dbReference type="PROSITE" id="PS51377">
    <property type="entry name" value="KIND"/>
    <property type="match status" value="1"/>
</dbReference>